<dbReference type="PROSITE" id="PS50024">
    <property type="entry name" value="SEA"/>
    <property type="match status" value="1"/>
</dbReference>
<dbReference type="InterPro" id="IPR000742">
    <property type="entry name" value="EGF"/>
</dbReference>
<organism evidence="4 5">
    <name type="scientific">Galeopterus variegatus</name>
    <name type="common">Malayan flying lemur</name>
    <name type="synonym">Cynocephalus variegatus</name>
    <dbReference type="NCBI Taxonomy" id="482537"/>
    <lineage>
        <taxon>Eukaryota</taxon>
        <taxon>Metazoa</taxon>
        <taxon>Chordata</taxon>
        <taxon>Craniata</taxon>
        <taxon>Vertebrata</taxon>
        <taxon>Euteleostomi</taxon>
        <taxon>Mammalia</taxon>
        <taxon>Eutheria</taxon>
        <taxon>Euarchontoglires</taxon>
        <taxon>Dermoptera</taxon>
        <taxon>Cynocephalidae</taxon>
        <taxon>Galeopterus</taxon>
    </lineage>
</organism>
<dbReference type="PANTHER" id="PTHR37999:SF2">
    <property type="entry name" value="MUCIN-17"/>
    <property type="match status" value="1"/>
</dbReference>
<keyword evidence="4" id="KW-1185">Reference proteome</keyword>
<dbReference type="Gene3D" id="2.10.25.10">
    <property type="entry name" value="Laminin"/>
    <property type="match status" value="1"/>
</dbReference>
<keyword evidence="2" id="KW-1133">Transmembrane helix</keyword>
<dbReference type="Proteomes" id="UP000694923">
    <property type="component" value="Unplaced"/>
</dbReference>
<dbReference type="RefSeq" id="XP_008587702.1">
    <property type="nucleotide sequence ID" value="XM_008589480.1"/>
</dbReference>
<dbReference type="CDD" id="cd00054">
    <property type="entry name" value="EGF_CA"/>
    <property type="match status" value="1"/>
</dbReference>
<keyword evidence="2" id="KW-0812">Transmembrane</keyword>
<dbReference type="PANTHER" id="PTHR37999">
    <property type="entry name" value="MUCIN-17"/>
    <property type="match status" value="1"/>
</dbReference>
<reference evidence="5" key="1">
    <citation type="submission" date="2025-08" db="UniProtKB">
        <authorList>
            <consortium name="RefSeq"/>
        </authorList>
    </citation>
    <scope>IDENTIFICATION</scope>
</reference>
<feature type="compositionally biased region" description="Low complexity" evidence="1">
    <location>
        <begin position="125"/>
        <end position="140"/>
    </location>
</feature>
<feature type="non-terminal residue" evidence="5">
    <location>
        <position position="1"/>
    </location>
</feature>
<keyword evidence="2" id="KW-0472">Membrane</keyword>
<feature type="region of interest" description="Disordered" evidence="1">
    <location>
        <begin position="43"/>
        <end position="306"/>
    </location>
</feature>
<name>A0ABM0S4B1_GALVR</name>
<dbReference type="InterPro" id="IPR053311">
    <property type="entry name" value="Mucosal_Integrity_Assoc"/>
</dbReference>
<dbReference type="PROSITE" id="PS00022">
    <property type="entry name" value="EGF_1"/>
    <property type="match status" value="1"/>
</dbReference>
<dbReference type="SUPFAM" id="SSF57196">
    <property type="entry name" value="EGF/Laminin"/>
    <property type="match status" value="1"/>
</dbReference>
<gene>
    <name evidence="5" type="primary">LOC103604905</name>
</gene>
<dbReference type="SUPFAM" id="SSF82671">
    <property type="entry name" value="SEA domain"/>
    <property type="match status" value="1"/>
</dbReference>
<feature type="compositionally biased region" description="Low complexity" evidence="1">
    <location>
        <begin position="252"/>
        <end position="304"/>
    </location>
</feature>
<evidence type="ECO:0000256" key="2">
    <source>
        <dbReference type="SAM" id="Phobius"/>
    </source>
</evidence>
<feature type="compositionally biased region" description="Polar residues" evidence="1">
    <location>
        <begin position="105"/>
        <end position="115"/>
    </location>
</feature>
<dbReference type="InterPro" id="IPR000082">
    <property type="entry name" value="SEA_dom"/>
</dbReference>
<evidence type="ECO:0000256" key="1">
    <source>
        <dbReference type="SAM" id="MobiDB-lite"/>
    </source>
</evidence>
<feature type="compositionally biased region" description="Low complexity" evidence="1">
    <location>
        <begin position="148"/>
        <end position="219"/>
    </location>
</feature>
<evidence type="ECO:0000313" key="4">
    <source>
        <dbReference type="Proteomes" id="UP000694923"/>
    </source>
</evidence>
<feature type="compositionally biased region" description="Polar residues" evidence="1">
    <location>
        <begin position="220"/>
        <end position="251"/>
    </location>
</feature>
<dbReference type="InterPro" id="IPR036364">
    <property type="entry name" value="SEA_dom_sf"/>
</dbReference>
<dbReference type="Gene3D" id="3.30.70.960">
    <property type="entry name" value="SEA domain"/>
    <property type="match status" value="1"/>
</dbReference>
<evidence type="ECO:0000313" key="5">
    <source>
        <dbReference type="RefSeq" id="XP_008587702.1"/>
    </source>
</evidence>
<feature type="compositionally biased region" description="Low complexity" evidence="1">
    <location>
        <begin position="51"/>
        <end position="101"/>
    </location>
</feature>
<protein>
    <submittedName>
        <fullName evidence="5">Mucin-17-like</fullName>
    </submittedName>
</protein>
<sequence>LTENRTVWDGGGCSTEDECLRQTRTWDGEMSTSSVILGDVASTGTTAAEVSTSSLTLSDSATSGTTTADTRTSSLTPSDTATPATTTAESSTSSATPSDTAIPGITTTDVSTSSETHNDTAFLGTTTTDSSTSSATPSDTQGSTTALTSTVTAIPGTTTPDTTTSSVPAGDTSTPGTTTAEATTSSVPPGDTSAPGTTTPEGSTTSGTSKATTSSATPSENANRGPTTTKASTSSVTRSDSAIPGKTTTEATMSSITSSRNTSSGITTAKATTPSSSTPDATRPVSSSIPTTPSSTASSAASTAGPCQNGGTWDGLKCQCPTQFYGKSCEKVYPIIDIGQPPKTVSALVNLTVTVTSEVYTIALQNRSSEEFQKFNETFTKQMNIAYHGIPEYDGVNIVSLTEGSVVVEHTVFLSTNYTPEFKEVLDKAAQKVIENITYVTRVQIGDVYTCKDIMCFNVSATEVLNVVIDYDPEEECKKLAGQYADYFFVEYKDGNPYCISSCASDFTTSMDCNAGECMVELSGPRCYCLTSDTHWYSGETCQWSIRKTLLYGLLGAAAGVLLIILAILLVFACRSRRQRERQKSKVSHLYQWHEEGSGPTPRTFQNVGFDIGEEHRGSVHPDSIYSNFQPSLSHIDHEKKTEIQRPQVFLTAL</sequence>
<dbReference type="GeneID" id="103604905"/>
<proteinExistence type="predicted"/>
<feature type="domain" description="SEA" evidence="3">
    <location>
        <begin position="345"/>
        <end position="453"/>
    </location>
</feature>
<accession>A0ABM0S4B1</accession>
<dbReference type="SMART" id="SM00200">
    <property type="entry name" value="SEA"/>
    <property type="match status" value="1"/>
</dbReference>
<feature type="transmembrane region" description="Helical" evidence="2">
    <location>
        <begin position="550"/>
        <end position="574"/>
    </location>
</feature>
<dbReference type="Pfam" id="PF01390">
    <property type="entry name" value="SEA"/>
    <property type="match status" value="1"/>
</dbReference>
<evidence type="ECO:0000259" key="3">
    <source>
        <dbReference type="PROSITE" id="PS50024"/>
    </source>
</evidence>